<dbReference type="Gene3D" id="3.90.550.10">
    <property type="entry name" value="Spore Coat Polysaccharide Biosynthesis Protein SpsA, Chain A"/>
    <property type="match status" value="1"/>
</dbReference>
<dbReference type="Proteomes" id="UP000307999">
    <property type="component" value="Unassembled WGS sequence"/>
</dbReference>
<protein>
    <recommendedName>
        <fullName evidence="7">2-C-methyl-D-erythritol 4-phosphate cytidylyltransferase</fullName>
        <ecNumber evidence="7">2.7.7.60</ecNumber>
    </recommendedName>
    <alternativeName>
        <fullName evidence="7">4-diphosphocytidyl-2C-methyl-D-erythritol synthase</fullName>
    </alternativeName>
    <alternativeName>
        <fullName evidence="7">MEP cytidylyltransferase</fullName>
        <shortName evidence="7">MCT</shortName>
    </alternativeName>
</protein>
<dbReference type="CDD" id="cd02516">
    <property type="entry name" value="CDP-ME_synthetase"/>
    <property type="match status" value="1"/>
</dbReference>
<dbReference type="FunFam" id="3.90.550.10:FF:000003">
    <property type="entry name" value="2-C-methyl-D-erythritol 4-phosphate cytidylyltransferase"/>
    <property type="match status" value="1"/>
</dbReference>
<evidence type="ECO:0000256" key="2">
    <source>
        <dbReference type="ARBA" id="ARBA00004787"/>
    </source>
</evidence>
<dbReference type="PANTHER" id="PTHR32125:SF4">
    <property type="entry name" value="2-C-METHYL-D-ERYTHRITOL 4-PHOSPHATE CYTIDYLYLTRANSFERASE, CHLOROPLASTIC"/>
    <property type="match status" value="1"/>
</dbReference>
<feature type="site" description="Positions MEP for the nucleophilic attack" evidence="7">
    <location>
        <position position="164"/>
    </location>
</feature>
<dbReference type="InterPro" id="IPR034683">
    <property type="entry name" value="IspD/TarI"/>
</dbReference>
<feature type="site" description="Positions MEP for the nucleophilic attack" evidence="7">
    <location>
        <position position="220"/>
    </location>
</feature>
<evidence type="ECO:0000256" key="6">
    <source>
        <dbReference type="ARBA" id="ARBA00023229"/>
    </source>
</evidence>
<dbReference type="InterPro" id="IPR001228">
    <property type="entry name" value="IspD"/>
</dbReference>
<evidence type="ECO:0000313" key="8">
    <source>
        <dbReference type="EMBL" id="TKB46160.1"/>
    </source>
</evidence>
<evidence type="ECO:0000256" key="1">
    <source>
        <dbReference type="ARBA" id="ARBA00001282"/>
    </source>
</evidence>
<evidence type="ECO:0000256" key="7">
    <source>
        <dbReference type="HAMAP-Rule" id="MF_00108"/>
    </source>
</evidence>
<dbReference type="AlphaFoldDB" id="A0A4U1B6T1"/>
<dbReference type="Pfam" id="PF01128">
    <property type="entry name" value="IspD"/>
    <property type="match status" value="1"/>
</dbReference>
<accession>A0A4U1B6T1</accession>
<comment type="pathway">
    <text evidence="2 7">Isoprenoid biosynthesis; isopentenyl diphosphate biosynthesis via DXP pathway; isopentenyl diphosphate from 1-deoxy-D-xylulose 5-phosphate: step 2/6.</text>
</comment>
<dbReference type="EC" id="2.7.7.60" evidence="7"/>
<comment type="caution">
    <text evidence="8">The sequence shown here is derived from an EMBL/GenBank/DDBJ whole genome shotgun (WGS) entry which is preliminary data.</text>
</comment>
<dbReference type="SUPFAM" id="SSF53448">
    <property type="entry name" value="Nucleotide-diphospho-sugar transferases"/>
    <property type="match status" value="1"/>
</dbReference>
<gene>
    <name evidence="7 8" type="primary">ispD</name>
    <name evidence="8" type="ORF">E8M12_05920</name>
</gene>
<name>A0A4U1B6T1_9GAMM</name>
<evidence type="ECO:0000256" key="3">
    <source>
        <dbReference type="ARBA" id="ARBA00009789"/>
    </source>
</evidence>
<dbReference type="NCBIfam" id="TIGR00453">
    <property type="entry name" value="ispD"/>
    <property type="match status" value="1"/>
</dbReference>
<reference evidence="8 9" key="1">
    <citation type="submission" date="2019-04" db="EMBL/GenBank/DDBJ databases">
        <title>Thalassotalea guangxiensis sp. nov., isolated from sediment of the coastal wetland.</title>
        <authorList>
            <person name="Zheng S."/>
            <person name="Zhang D."/>
        </authorList>
    </citation>
    <scope>NUCLEOTIDE SEQUENCE [LARGE SCALE GENOMIC DNA]</scope>
    <source>
        <strain evidence="8 9">ZS-4</strain>
    </source>
</reference>
<dbReference type="UniPathway" id="UPA00056">
    <property type="reaction ID" value="UER00093"/>
</dbReference>
<feature type="site" description="Transition state stabilizer" evidence="7">
    <location>
        <position position="22"/>
    </location>
</feature>
<keyword evidence="6 7" id="KW-0414">Isoprene biosynthesis</keyword>
<dbReference type="InterPro" id="IPR050088">
    <property type="entry name" value="IspD/TarI_cytidylyltransf_bact"/>
</dbReference>
<comment type="similarity">
    <text evidence="3 7">Belongs to the IspD/TarI cytidylyltransferase family. IspD subfamily.</text>
</comment>
<dbReference type="OrthoDB" id="9806837at2"/>
<keyword evidence="5 7" id="KW-0548">Nucleotidyltransferase</keyword>
<dbReference type="InterPro" id="IPR018294">
    <property type="entry name" value="ISPD_synthase_CS"/>
</dbReference>
<dbReference type="PROSITE" id="PS01295">
    <property type="entry name" value="ISPD"/>
    <property type="match status" value="1"/>
</dbReference>
<dbReference type="InterPro" id="IPR029044">
    <property type="entry name" value="Nucleotide-diphossugar_trans"/>
</dbReference>
<evidence type="ECO:0000256" key="4">
    <source>
        <dbReference type="ARBA" id="ARBA00022679"/>
    </source>
</evidence>
<dbReference type="EMBL" id="SWDB01000010">
    <property type="protein sequence ID" value="TKB46160.1"/>
    <property type="molecule type" value="Genomic_DNA"/>
</dbReference>
<dbReference type="GO" id="GO:0019288">
    <property type="term" value="P:isopentenyl diphosphate biosynthetic process, methylerythritol 4-phosphate pathway"/>
    <property type="evidence" value="ECO:0007669"/>
    <property type="project" value="UniProtKB-UniRule"/>
</dbReference>
<comment type="function">
    <text evidence="7">Catalyzes the formation of 4-diphosphocytidyl-2-C-methyl-D-erythritol from CTP and 2-C-methyl-D-erythritol 4-phosphate (MEP).</text>
</comment>
<keyword evidence="9" id="KW-1185">Reference proteome</keyword>
<dbReference type="PANTHER" id="PTHR32125">
    <property type="entry name" value="2-C-METHYL-D-ERYTHRITOL 4-PHOSPHATE CYTIDYLYLTRANSFERASE, CHLOROPLASTIC"/>
    <property type="match status" value="1"/>
</dbReference>
<evidence type="ECO:0000256" key="5">
    <source>
        <dbReference type="ARBA" id="ARBA00022695"/>
    </source>
</evidence>
<dbReference type="GO" id="GO:0050518">
    <property type="term" value="F:2-C-methyl-D-erythritol 4-phosphate cytidylyltransferase activity"/>
    <property type="evidence" value="ECO:0007669"/>
    <property type="project" value="UniProtKB-UniRule"/>
</dbReference>
<feature type="site" description="Transition state stabilizer" evidence="7">
    <location>
        <position position="29"/>
    </location>
</feature>
<sequence length="252" mass="27902">MTENDDNLQVPVVVPAAGIGKRMASDIPKQYLRLNGKTILEHTVERLLSHNNISQVILALHPDDKYFQSLPLAQNPNVKTVIGGDERCDSVLAGLKAVNENPDTNNAKAVMVHDAARPCVSLEDISNLIKHYQQTGRGGILASPVRDTMKRSNAQQQILHTEARDNLWHALTPQLFNTVELISAIERSLKEGAVITDEASAMEYCGYAADVIPARSDNIKITQPEDLHLAEFILQQQYQTNRNSSKSFNEKA</sequence>
<dbReference type="RefSeq" id="WP_136735168.1">
    <property type="nucleotide sequence ID" value="NZ_SWDB01000010.1"/>
</dbReference>
<evidence type="ECO:0000313" key="9">
    <source>
        <dbReference type="Proteomes" id="UP000307999"/>
    </source>
</evidence>
<organism evidence="8 9">
    <name type="scientific">Thalassotalea mangrovi</name>
    <dbReference type="NCBI Taxonomy" id="2572245"/>
    <lineage>
        <taxon>Bacteria</taxon>
        <taxon>Pseudomonadati</taxon>
        <taxon>Pseudomonadota</taxon>
        <taxon>Gammaproteobacteria</taxon>
        <taxon>Alteromonadales</taxon>
        <taxon>Colwelliaceae</taxon>
        <taxon>Thalassotalea</taxon>
    </lineage>
</organism>
<comment type="catalytic activity">
    <reaction evidence="1 7">
        <text>2-C-methyl-D-erythritol 4-phosphate + CTP + H(+) = 4-CDP-2-C-methyl-D-erythritol + diphosphate</text>
        <dbReference type="Rhea" id="RHEA:13429"/>
        <dbReference type="ChEBI" id="CHEBI:15378"/>
        <dbReference type="ChEBI" id="CHEBI:33019"/>
        <dbReference type="ChEBI" id="CHEBI:37563"/>
        <dbReference type="ChEBI" id="CHEBI:57823"/>
        <dbReference type="ChEBI" id="CHEBI:58262"/>
        <dbReference type="EC" id="2.7.7.60"/>
    </reaction>
</comment>
<dbReference type="HAMAP" id="MF_00108">
    <property type="entry name" value="IspD"/>
    <property type="match status" value="1"/>
</dbReference>
<proteinExistence type="inferred from homology"/>
<keyword evidence="4 7" id="KW-0808">Transferase</keyword>